<feature type="compositionally biased region" description="Low complexity" evidence="1">
    <location>
        <begin position="134"/>
        <end position="154"/>
    </location>
</feature>
<evidence type="ECO:0000259" key="3">
    <source>
        <dbReference type="Pfam" id="PF03724"/>
    </source>
</evidence>
<dbReference type="RefSeq" id="WP_121647466.1">
    <property type="nucleotide sequence ID" value="NZ_RCUX01000002.1"/>
</dbReference>
<reference evidence="4 5" key="1">
    <citation type="submission" date="2018-10" db="EMBL/GenBank/DDBJ databases">
        <authorList>
            <person name="Li J."/>
        </authorList>
    </citation>
    <scope>NUCLEOTIDE SEQUENCE [LARGE SCALE GENOMIC DNA]</scope>
    <source>
        <strain evidence="4 5">IF 016277</strain>
    </source>
</reference>
<protein>
    <submittedName>
        <fullName evidence="4">META domain-containing protein</fullName>
    </submittedName>
</protein>
<dbReference type="Pfam" id="PF03724">
    <property type="entry name" value="META"/>
    <property type="match status" value="2"/>
</dbReference>
<organism evidence="4 5">
    <name type="scientific">Mycetocola tolaasinivorans</name>
    <dbReference type="NCBI Taxonomy" id="76635"/>
    <lineage>
        <taxon>Bacteria</taxon>
        <taxon>Bacillati</taxon>
        <taxon>Actinomycetota</taxon>
        <taxon>Actinomycetes</taxon>
        <taxon>Micrococcales</taxon>
        <taxon>Microbacteriaceae</taxon>
        <taxon>Mycetocola</taxon>
    </lineage>
</organism>
<dbReference type="PANTHER" id="PTHR35535">
    <property type="entry name" value="HEAT SHOCK PROTEIN HSLJ"/>
    <property type="match status" value="1"/>
</dbReference>
<sequence length="244" mass="24628">MSARHAFLPVIALAALALTACASGPGSSSVPSEKDLVGTWVPTTIYSTQPHLTLADDGTWTGSDGCNGTSGTWKVTPSGTLSVTAGPSTLIACEGEALPSLFAQSTRIRVEGSNVLLQDDKKKTLATVVRGEVTSPSPDAGAAGGSSAADVTGSWVAETPGTGQVPALNLEAGGKLSGNDGCNALIGTWTIEGDTLSFDPLASTRMACENVDTWLSLAKTATVTPAELVVQDSAGKILGRLARG</sequence>
<keyword evidence="2" id="KW-0732">Signal</keyword>
<proteinExistence type="predicted"/>
<accession>A0A3L7AAZ3</accession>
<dbReference type="Proteomes" id="UP000272503">
    <property type="component" value="Unassembled WGS sequence"/>
</dbReference>
<dbReference type="AlphaFoldDB" id="A0A3L7AAZ3"/>
<dbReference type="EMBL" id="RCUX01000002">
    <property type="protein sequence ID" value="RLP77483.1"/>
    <property type="molecule type" value="Genomic_DNA"/>
</dbReference>
<dbReference type="OrthoDB" id="4990393at2"/>
<feature type="domain" description="DUF306" evidence="3">
    <location>
        <begin position="47"/>
        <end position="127"/>
    </location>
</feature>
<dbReference type="InterPro" id="IPR053147">
    <property type="entry name" value="Hsp_HslJ-like"/>
</dbReference>
<comment type="caution">
    <text evidence="4">The sequence shown here is derived from an EMBL/GenBank/DDBJ whole genome shotgun (WGS) entry which is preliminary data.</text>
</comment>
<keyword evidence="5" id="KW-1185">Reference proteome</keyword>
<gene>
    <name evidence="4" type="ORF">D9V32_03280</name>
</gene>
<evidence type="ECO:0000256" key="2">
    <source>
        <dbReference type="SAM" id="SignalP"/>
    </source>
</evidence>
<name>A0A3L7AAZ3_9MICO</name>
<feature type="domain" description="DUF306" evidence="3">
    <location>
        <begin position="159"/>
        <end position="210"/>
    </location>
</feature>
<feature type="region of interest" description="Disordered" evidence="1">
    <location>
        <begin position="131"/>
        <end position="160"/>
    </location>
</feature>
<dbReference type="Gene3D" id="2.40.128.270">
    <property type="match status" value="2"/>
</dbReference>
<feature type="chain" id="PRO_5017963105" evidence="2">
    <location>
        <begin position="23"/>
        <end position="244"/>
    </location>
</feature>
<evidence type="ECO:0000256" key="1">
    <source>
        <dbReference type="SAM" id="MobiDB-lite"/>
    </source>
</evidence>
<evidence type="ECO:0000313" key="4">
    <source>
        <dbReference type="EMBL" id="RLP77483.1"/>
    </source>
</evidence>
<dbReference type="InterPro" id="IPR005184">
    <property type="entry name" value="DUF306_Meta_HslJ"/>
</dbReference>
<dbReference type="InterPro" id="IPR038670">
    <property type="entry name" value="HslJ-like_sf"/>
</dbReference>
<dbReference type="PROSITE" id="PS51257">
    <property type="entry name" value="PROKAR_LIPOPROTEIN"/>
    <property type="match status" value="1"/>
</dbReference>
<dbReference type="PANTHER" id="PTHR35535:SF1">
    <property type="entry name" value="HEAT SHOCK PROTEIN HSLJ"/>
    <property type="match status" value="1"/>
</dbReference>
<feature type="signal peptide" evidence="2">
    <location>
        <begin position="1"/>
        <end position="22"/>
    </location>
</feature>
<evidence type="ECO:0000313" key="5">
    <source>
        <dbReference type="Proteomes" id="UP000272503"/>
    </source>
</evidence>